<evidence type="ECO:0000313" key="2">
    <source>
        <dbReference type="Proteomes" id="UP000184699"/>
    </source>
</evidence>
<reference evidence="2" key="1">
    <citation type="submission" date="2016-11" db="EMBL/GenBank/DDBJ databases">
        <authorList>
            <person name="Varghese N."/>
            <person name="Submissions S."/>
        </authorList>
    </citation>
    <scope>NUCLEOTIDE SEQUENCE [LARGE SCALE GENOMIC DNA]</scope>
    <source>
        <strain evidence="2">DSM 8595</strain>
    </source>
</reference>
<dbReference type="PANTHER" id="PTHR32305:SF15">
    <property type="entry name" value="PROTEIN RHSA-RELATED"/>
    <property type="match status" value="1"/>
</dbReference>
<dbReference type="RefSeq" id="WP_074258776.1">
    <property type="nucleotide sequence ID" value="NZ_FSRJ01000001.1"/>
</dbReference>
<dbReference type="InterPro" id="IPR022385">
    <property type="entry name" value="Rhs_assc_core"/>
</dbReference>
<dbReference type="InterPro" id="IPR050708">
    <property type="entry name" value="T6SS_VgrG/RHS"/>
</dbReference>
<sequence>MPGNRTSFTDLPDGGTPVTTAYCYDHTDRLTSTAVTGTPAGPGLSPVAAGIPAAQLGYDAHGNTTTLADQTLGYDVSDQHVKTALTDGTVIVYLRDVTGRIIQRTETPSGQNPETTVARYAFTGGGDSPALLLDGANGVVQSFVGLPGGVTVSKTGATQSWSYPNMQGSITVIADAAGVRNDGVFRYDPFGQPIDPVTGQIGTPVADDSGPDTLEGDADWGWLGQHRKLTEHAGSVMTIEMGARQYVPALGRFLEVDPVEGGVTNNYDYPADPINKLDLTGEKALGQYDNHWKANEGANKASTGTVISYSRRTNDIVRRSYVHTDPHYAGYVVTVDIEWINRLRLNGDPGSGKTASTPARIADVAWADLVGRHGAMIDTPSIRQQWECHVAGSLVVTGTFDMESERPSLPDWGAGAVGRVFEDGVRPDAACNW</sequence>
<dbReference type="NCBIfam" id="TIGR03696">
    <property type="entry name" value="Rhs_assc_core"/>
    <property type="match status" value="1"/>
</dbReference>
<gene>
    <name evidence="1" type="ORF">SAMN05443544_0511</name>
</gene>
<accession>A0A1N6DN90</accession>
<dbReference type="STRING" id="232089.SAMN05443544_0511"/>
<evidence type="ECO:0000313" key="1">
    <source>
        <dbReference type="EMBL" id="SIN72245.1"/>
    </source>
</evidence>
<keyword evidence="2" id="KW-1185">Reference proteome</keyword>
<dbReference type="EMBL" id="FSRJ01000001">
    <property type="protein sequence ID" value="SIN72245.1"/>
    <property type="molecule type" value="Genomic_DNA"/>
</dbReference>
<organism evidence="1 2">
    <name type="scientific">Agromyces cerinus subsp. cerinus</name>
    <dbReference type="NCBI Taxonomy" id="232089"/>
    <lineage>
        <taxon>Bacteria</taxon>
        <taxon>Bacillati</taxon>
        <taxon>Actinomycetota</taxon>
        <taxon>Actinomycetes</taxon>
        <taxon>Micrococcales</taxon>
        <taxon>Microbacteriaceae</taxon>
        <taxon>Agromyces</taxon>
    </lineage>
</organism>
<proteinExistence type="predicted"/>
<dbReference type="AlphaFoldDB" id="A0A1N6DN90"/>
<dbReference type="PANTHER" id="PTHR32305">
    <property type="match status" value="1"/>
</dbReference>
<protein>
    <submittedName>
        <fullName evidence="1">RHS repeat-associated core domain-containing protein</fullName>
    </submittedName>
</protein>
<dbReference type="Proteomes" id="UP000184699">
    <property type="component" value="Unassembled WGS sequence"/>
</dbReference>
<name>A0A1N6DN90_9MICO</name>
<dbReference type="Gene3D" id="2.180.10.10">
    <property type="entry name" value="RHS repeat-associated core"/>
    <property type="match status" value="1"/>
</dbReference>